<keyword evidence="5" id="KW-1185">Reference proteome</keyword>
<dbReference type="InterPro" id="IPR013783">
    <property type="entry name" value="Ig-like_fold"/>
</dbReference>
<gene>
    <name evidence="4" type="primary">omcB_1</name>
    <name evidence="4" type="ORF">CA85_03550</name>
</gene>
<organism evidence="4 5">
    <name type="scientific">Allorhodopirellula solitaria</name>
    <dbReference type="NCBI Taxonomy" id="2527987"/>
    <lineage>
        <taxon>Bacteria</taxon>
        <taxon>Pseudomonadati</taxon>
        <taxon>Planctomycetota</taxon>
        <taxon>Planctomycetia</taxon>
        <taxon>Pirellulales</taxon>
        <taxon>Pirellulaceae</taxon>
        <taxon>Allorhodopirellula</taxon>
    </lineage>
</organism>
<dbReference type="PANTHER" id="PTHR34819">
    <property type="entry name" value="LARGE CYSTEINE-RICH PERIPLASMIC PROTEIN OMCB"/>
    <property type="match status" value="1"/>
</dbReference>
<dbReference type="Pfam" id="PF01345">
    <property type="entry name" value="DUF11"/>
    <property type="match status" value="1"/>
</dbReference>
<comment type="caution">
    <text evidence="4">The sequence shown here is derived from an EMBL/GenBank/DDBJ whole genome shotgun (WGS) entry which is preliminary data.</text>
</comment>
<feature type="compositionally biased region" description="Low complexity" evidence="1">
    <location>
        <begin position="316"/>
        <end position="331"/>
    </location>
</feature>
<dbReference type="RefSeq" id="WP_146389564.1">
    <property type="nucleotide sequence ID" value="NZ_SJPK01000001.1"/>
</dbReference>
<feature type="compositionally biased region" description="Polar residues" evidence="1">
    <location>
        <begin position="485"/>
        <end position="528"/>
    </location>
</feature>
<dbReference type="InterPro" id="IPR051172">
    <property type="entry name" value="Chlamydia_OmcB"/>
</dbReference>
<feature type="chain" id="PRO_5023147421" evidence="2">
    <location>
        <begin position="34"/>
        <end position="1013"/>
    </location>
</feature>
<name>A0A5C5YJR6_9BACT</name>
<sequence length="1013" mass="106155" precursor="true">MTRYTPFFRLNPQRRSSGFAALFAAAAVSSSCALTSGQMASAQSHDGSQEIRQVAGNGLLGGLFGRDSDESEEPYRKATPVPSDREVNWSGIPFHNPQDGQTAGNSKAPIRDPGANYRAARSAPAPRSVPSRTRSAVPTPPPIASSTPRKLTDSRDSGTSTTLSSSGRPTPLSVTQSSRRAPSLQPKAVVRRLESNPPVPAAAPSRSAVAVDVRPVELVPKVSRKVIKSVPRSPSAVVAKLADKPANEDIAKKVDESAVHGGTLTDDEPSQKVAAQSDAPRVAQQSVAKPTPAAPAATPAPVNEASTATKVAAAEPAQDPTPAKQPAATPAESTQVAKSSPAPAPTPASPEVASPEVDAQPQTEQVAKSSVASLGTPTLALPADDTETKSASVPRMTTFGNSHDGDRASSSLTASAQSGIALQPISDRLPVDGMEAPTTPQNGLPESHLAGSSDSFAPRAQTAAGMTTPNYHPTGYGLNGMPPISETNLANNSRGETTGPRSSAPRSSQNPQSAPHAQPATTPQVNGQSNSAVNVTANSNASATELPGIRVITSGPRQVMIRQTHSYEIRVENRGSIDAKGLTVRAHIPDWADVVGQQASHGDVAAATEEQVRNLNWKIDHLNAGQSETLNVRLKAARSGTHDLDVDWTLAPQKRVVRVTVQEPELALTIDGPDEVVFGESKTYQIRVLNAGDGIAPDVVFTLSPDSNSPQSQRIGDIPAGKEAQFEVELTAQDLGELKIHGIAVGDLELKAAADKTVRVLAAELEAVLAGPEVKYQDTEAVYQLELANRGKTASENVVATLQLPVGVTYQGGMEGATMIDNQLRWKIASLPAGAVRNYQFHCNMDTTGKHQFAFQCEGSAAGKTSVNIDTNVEAIADLVLSVVDPTAPAPVGEEVAYEVVIRNRGSKPAMDVQAVAQFSSGIEPKTISGLAGKVVTGQVLVDPIARIDAGEEVRMTIVAKAESGGHHRFRTEVRSGDTVLVAEEATHYLAPKTQRITRRSGPQAEQADQPVR</sequence>
<evidence type="ECO:0000256" key="1">
    <source>
        <dbReference type="SAM" id="MobiDB-lite"/>
    </source>
</evidence>
<feature type="signal peptide" evidence="2">
    <location>
        <begin position="1"/>
        <end position="33"/>
    </location>
</feature>
<feature type="region of interest" description="Disordered" evidence="1">
    <location>
        <begin position="994"/>
        <end position="1013"/>
    </location>
</feature>
<feature type="compositionally biased region" description="Polar residues" evidence="1">
    <location>
        <begin position="408"/>
        <end position="420"/>
    </location>
</feature>
<keyword evidence="2" id="KW-0732">Signal</keyword>
<accession>A0A5C5YJR6</accession>
<feature type="compositionally biased region" description="Low complexity" evidence="1">
    <location>
        <begin position="290"/>
        <end position="301"/>
    </location>
</feature>
<dbReference type="Proteomes" id="UP000318053">
    <property type="component" value="Unassembled WGS sequence"/>
</dbReference>
<feature type="compositionally biased region" description="Low complexity" evidence="1">
    <location>
        <begin position="157"/>
        <end position="173"/>
    </location>
</feature>
<dbReference type="EMBL" id="SJPK01000001">
    <property type="protein sequence ID" value="TWT75067.1"/>
    <property type="molecule type" value="Genomic_DNA"/>
</dbReference>
<feature type="region of interest" description="Disordered" evidence="1">
    <location>
        <begin position="229"/>
        <end position="531"/>
    </location>
</feature>
<reference evidence="4 5" key="1">
    <citation type="submission" date="2019-02" db="EMBL/GenBank/DDBJ databases">
        <title>Deep-cultivation of Planctomycetes and their phenomic and genomic characterization uncovers novel biology.</title>
        <authorList>
            <person name="Wiegand S."/>
            <person name="Jogler M."/>
            <person name="Boedeker C."/>
            <person name="Pinto D."/>
            <person name="Vollmers J."/>
            <person name="Rivas-Marin E."/>
            <person name="Kohn T."/>
            <person name="Peeters S.H."/>
            <person name="Heuer A."/>
            <person name="Rast P."/>
            <person name="Oberbeckmann S."/>
            <person name="Bunk B."/>
            <person name="Jeske O."/>
            <person name="Meyerdierks A."/>
            <person name="Storesund J.E."/>
            <person name="Kallscheuer N."/>
            <person name="Luecker S."/>
            <person name="Lage O.M."/>
            <person name="Pohl T."/>
            <person name="Merkel B.J."/>
            <person name="Hornburger P."/>
            <person name="Mueller R.-W."/>
            <person name="Bruemmer F."/>
            <person name="Labrenz M."/>
            <person name="Spormann A.M."/>
            <person name="Op Den Camp H."/>
            <person name="Overmann J."/>
            <person name="Amann R."/>
            <person name="Jetten M.S.M."/>
            <person name="Mascher T."/>
            <person name="Medema M.H."/>
            <person name="Devos D.P."/>
            <person name="Kaster A.-K."/>
            <person name="Ovreas L."/>
            <person name="Rohde M."/>
            <person name="Galperin M.Y."/>
            <person name="Jogler C."/>
        </authorList>
    </citation>
    <scope>NUCLEOTIDE SEQUENCE [LARGE SCALE GENOMIC DNA]</scope>
    <source>
        <strain evidence="4 5">CA85</strain>
    </source>
</reference>
<feature type="compositionally biased region" description="Polar residues" evidence="1">
    <location>
        <begin position="438"/>
        <end position="455"/>
    </location>
</feature>
<feature type="compositionally biased region" description="Polar residues" evidence="1">
    <location>
        <begin position="360"/>
        <end position="376"/>
    </location>
</feature>
<protein>
    <submittedName>
        <fullName evidence="4">Large cysteine-rich periplasmic protein OmcB</fullName>
    </submittedName>
</protein>
<evidence type="ECO:0000313" key="4">
    <source>
        <dbReference type="EMBL" id="TWT75067.1"/>
    </source>
</evidence>
<evidence type="ECO:0000313" key="5">
    <source>
        <dbReference type="Proteomes" id="UP000318053"/>
    </source>
</evidence>
<proteinExistence type="predicted"/>
<dbReference type="OrthoDB" id="238179at2"/>
<feature type="domain" description="DUF11" evidence="3">
    <location>
        <begin position="556"/>
        <end position="641"/>
    </location>
</feature>
<dbReference type="Gene3D" id="2.60.40.10">
    <property type="entry name" value="Immunoglobulins"/>
    <property type="match status" value="3"/>
</dbReference>
<feature type="region of interest" description="Disordered" evidence="1">
    <location>
        <begin position="59"/>
        <end position="188"/>
    </location>
</feature>
<dbReference type="InterPro" id="IPR001434">
    <property type="entry name" value="OmcB-like_DUF11"/>
</dbReference>
<dbReference type="AlphaFoldDB" id="A0A5C5YJR6"/>
<dbReference type="PROSITE" id="PS51257">
    <property type="entry name" value="PROKAR_LIPOPROTEIN"/>
    <property type="match status" value="1"/>
</dbReference>
<dbReference type="PANTHER" id="PTHR34819:SF3">
    <property type="entry name" value="CELL SURFACE PROTEIN"/>
    <property type="match status" value="1"/>
</dbReference>
<feature type="compositionally biased region" description="Low complexity" evidence="1">
    <location>
        <begin position="118"/>
        <end position="137"/>
    </location>
</feature>
<evidence type="ECO:0000259" key="3">
    <source>
        <dbReference type="Pfam" id="PF01345"/>
    </source>
</evidence>
<feature type="compositionally biased region" description="Basic and acidic residues" evidence="1">
    <location>
        <begin position="241"/>
        <end position="258"/>
    </location>
</feature>
<evidence type="ECO:0000256" key="2">
    <source>
        <dbReference type="SAM" id="SignalP"/>
    </source>
</evidence>